<feature type="domain" description="Impact N-terminal" evidence="3">
    <location>
        <begin position="80"/>
        <end position="184"/>
    </location>
</feature>
<evidence type="ECO:0000256" key="2">
    <source>
        <dbReference type="SAM" id="MobiDB-lite"/>
    </source>
</evidence>
<dbReference type="Pfam" id="PF01205">
    <property type="entry name" value="Impact_N"/>
    <property type="match status" value="1"/>
</dbReference>
<dbReference type="InterPro" id="IPR020568">
    <property type="entry name" value="Ribosomal_Su5_D2-typ_SF"/>
</dbReference>
<dbReference type="Gene3D" id="3.30.230.30">
    <property type="entry name" value="Impact, N-terminal domain"/>
    <property type="match status" value="1"/>
</dbReference>
<sequence length="277" mass="30997">MMLGRYQSRVLLLCRRCYASPNTRNAIHTCHRRRTTTTQGVLKRSSSRCANSSSDTNTHHTNKIRVITKKPYHESTFVAKKSKFVCKIATISNSNEAMKFIKDHSDVSVSHNCFAWRIGDANNRSSDDGEPSGTAGIPILNVLQGKKEKLDFENVVAMVTRYYGGTKLGPGGLMRAYGGAVNQAFETLDLENETKLKAAKVVVAFANVEESKDVERVNRTVERFASEERVRVEDEEWDEDTGGVSLELNVDFDAIEELESALNEATSGRVDFKWFDS</sequence>
<reference evidence="4 5" key="1">
    <citation type="submission" date="2011-10" db="EMBL/GenBank/DDBJ databases">
        <authorList>
            <person name="Genoscope - CEA"/>
        </authorList>
    </citation>
    <scope>NUCLEOTIDE SEQUENCE [LARGE SCALE GENOMIC DNA]</scope>
    <source>
        <strain evidence="4 5">RCC 1105</strain>
    </source>
</reference>
<dbReference type="SUPFAM" id="SSF54211">
    <property type="entry name" value="Ribosomal protein S5 domain 2-like"/>
    <property type="match status" value="1"/>
</dbReference>
<evidence type="ECO:0000259" key="3">
    <source>
        <dbReference type="Pfam" id="PF01205"/>
    </source>
</evidence>
<dbReference type="Proteomes" id="UP000198341">
    <property type="component" value="Chromosome 15"/>
</dbReference>
<dbReference type="EMBL" id="FO082264">
    <property type="protein sequence ID" value="CCO20005.1"/>
    <property type="molecule type" value="Genomic_DNA"/>
</dbReference>
<evidence type="ECO:0000256" key="1">
    <source>
        <dbReference type="ARBA" id="ARBA00007665"/>
    </source>
</evidence>
<feature type="region of interest" description="Disordered" evidence="2">
    <location>
        <begin position="37"/>
        <end position="62"/>
    </location>
</feature>
<dbReference type="InterPro" id="IPR023582">
    <property type="entry name" value="Impact"/>
</dbReference>
<dbReference type="KEGG" id="bpg:Bathy15g00420"/>
<dbReference type="GeneID" id="19011528"/>
<organism evidence="4 5">
    <name type="scientific">Bathycoccus prasinos</name>
    <dbReference type="NCBI Taxonomy" id="41875"/>
    <lineage>
        <taxon>Eukaryota</taxon>
        <taxon>Viridiplantae</taxon>
        <taxon>Chlorophyta</taxon>
        <taxon>Mamiellophyceae</taxon>
        <taxon>Mamiellales</taxon>
        <taxon>Bathycoccaceae</taxon>
        <taxon>Bathycoccus</taxon>
    </lineage>
</organism>
<accession>K8F5C4</accession>
<dbReference type="GO" id="GO:0006446">
    <property type="term" value="P:regulation of translational initiation"/>
    <property type="evidence" value="ECO:0007669"/>
    <property type="project" value="TreeGrafter"/>
</dbReference>
<dbReference type="PANTHER" id="PTHR16301:SF20">
    <property type="entry name" value="IMPACT FAMILY MEMBER YIGZ"/>
    <property type="match status" value="1"/>
</dbReference>
<dbReference type="InterPro" id="IPR001498">
    <property type="entry name" value="Impact_N"/>
</dbReference>
<protein>
    <recommendedName>
        <fullName evidence="3">Impact N-terminal domain-containing protein</fullName>
    </recommendedName>
</protein>
<dbReference type="AlphaFoldDB" id="K8F5C4"/>
<dbReference type="STRING" id="41875.K8F5C4"/>
<evidence type="ECO:0000313" key="4">
    <source>
        <dbReference type="EMBL" id="CCO20005.1"/>
    </source>
</evidence>
<dbReference type="GO" id="GO:0005737">
    <property type="term" value="C:cytoplasm"/>
    <property type="evidence" value="ECO:0007669"/>
    <property type="project" value="TreeGrafter"/>
</dbReference>
<dbReference type="InterPro" id="IPR036956">
    <property type="entry name" value="Impact_N_sf"/>
</dbReference>
<dbReference type="OrthoDB" id="498744at2759"/>
<dbReference type="RefSeq" id="XP_007508919.1">
    <property type="nucleotide sequence ID" value="XM_007508857.1"/>
</dbReference>
<gene>
    <name evidence="4" type="ordered locus">Bathy15g00420</name>
</gene>
<dbReference type="PANTHER" id="PTHR16301">
    <property type="entry name" value="IMPACT-RELATED"/>
    <property type="match status" value="1"/>
</dbReference>
<evidence type="ECO:0000313" key="5">
    <source>
        <dbReference type="Proteomes" id="UP000198341"/>
    </source>
</evidence>
<proteinExistence type="inferred from homology"/>
<dbReference type="eggNOG" id="KOG3299">
    <property type="taxonomic scope" value="Eukaryota"/>
</dbReference>
<comment type="similarity">
    <text evidence="1">Belongs to the IMPACT family.</text>
</comment>
<name>K8F5C4_9CHLO</name>
<keyword evidence="5" id="KW-1185">Reference proteome</keyword>